<feature type="region of interest" description="Disordered" evidence="1">
    <location>
        <begin position="81"/>
        <end position="125"/>
    </location>
</feature>
<dbReference type="Pfam" id="PF11347">
    <property type="entry name" value="CRR42-like"/>
    <property type="match status" value="1"/>
</dbReference>
<name>A0ABP0TCG6_9BRYO</name>
<dbReference type="Proteomes" id="UP001497512">
    <property type="component" value="Chromosome 1"/>
</dbReference>
<protein>
    <recommendedName>
        <fullName evidence="4">Chlororespiratory reduction 41</fullName>
    </recommendedName>
</protein>
<organism evidence="2 3">
    <name type="scientific">Sphagnum troendelagicum</name>
    <dbReference type="NCBI Taxonomy" id="128251"/>
    <lineage>
        <taxon>Eukaryota</taxon>
        <taxon>Viridiplantae</taxon>
        <taxon>Streptophyta</taxon>
        <taxon>Embryophyta</taxon>
        <taxon>Bryophyta</taxon>
        <taxon>Sphagnophytina</taxon>
        <taxon>Sphagnopsida</taxon>
        <taxon>Sphagnales</taxon>
        <taxon>Sphagnaceae</taxon>
        <taxon>Sphagnum</taxon>
    </lineage>
</organism>
<evidence type="ECO:0000313" key="3">
    <source>
        <dbReference type="Proteomes" id="UP001497512"/>
    </source>
</evidence>
<dbReference type="EMBL" id="OZ019893">
    <property type="protein sequence ID" value="CAK9192427.1"/>
    <property type="molecule type" value="Genomic_DNA"/>
</dbReference>
<feature type="compositionally biased region" description="Polar residues" evidence="1">
    <location>
        <begin position="88"/>
        <end position="105"/>
    </location>
</feature>
<reference evidence="2 3" key="1">
    <citation type="submission" date="2024-02" db="EMBL/GenBank/DDBJ databases">
        <authorList>
            <consortium name="ELIXIR-Norway"/>
            <consortium name="Elixir Norway"/>
        </authorList>
    </citation>
    <scope>NUCLEOTIDE SEQUENCE [LARGE SCALE GENOMIC DNA]</scope>
</reference>
<proteinExistence type="predicted"/>
<dbReference type="InterPro" id="IPR021495">
    <property type="entry name" value="CRR42-like"/>
</dbReference>
<evidence type="ECO:0008006" key="4">
    <source>
        <dbReference type="Google" id="ProtNLM"/>
    </source>
</evidence>
<dbReference type="PANTHER" id="PTHR36799">
    <property type="match status" value="1"/>
</dbReference>
<dbReference type="PANTHER" id="PTHR36799:SF2">
    <property type="entry name" value="PROTEIN CHLORORESPIRATORY REDUCTION 42, CHLOROPLASTIC"/>
    <property type="match status" value="1"/>
</dbReference>
<evidence type="ECO:0000313" key="2">
    <source>
        <dbReference type="EMBL" id="CAK9192427.1"/>
    </source>
</evidence>
<feature type="region of interest" description="Disordered" evidence="1">
    <location>
        <begin position="170"/>
        <end position="189"/>
    </location>
</feature>
<sequence>MANVALYRQCASTCLCLNSAIPKKRHVRPERTSCLWFSLQLETRLKERRLSHSDGLMKLTASRIIQVTEVMHPKVRALAPDDMAGDVKTSQQRQELNASDNSSGIESLEGADARDGQTVQTVSNSVHWSKRLEAQRDAVETKLGGMKIKETLEVGSPVVIIEAPPMLKTAEPMPMMRPNTGTIKPGDAGRIIDRRPKDVWAVRFVIGAYLIDRRYFEPLEL</sequence>
<gene>
    <name evidence="2" type="ORF">CSSPTR1EN2_LOCUS1885</name>
</gene>
<evidence type="ECO:0000256" key="1">
    <source>
        <dbReference type="SAM" id="MobiDB-lite"/>
    </source>
</evidence>
<keyword evidence="3" id="KW-1185">Reference proteome</keyword>
<accession>A0ABP0TCG6</accession>